<evidence type="ECO:0000259" key="1">
    <source>
        <dbReference type="Pfam" id="PF01548"/>
    </source>
</evidence>
<comment type="caution">
    <text evidence="3">The sequence shown here is derived from an EMBL/GenBank/DDBJ whole genome shotgun (WGS) entry which is preliminary data.</text>
</comment>
<protein>
    <submittedName>
        <fullName evidence="3">IS110 family transposase</fullName>
    </submittedName>
</protein>
<dbReference type="RefSeq" id="WP_203858505.1">
    <property type="nucleotide sequence ID" value="NZ_BAAAZQ010000001.1"/>
</dbReference>
<dbReference type="InterPro" id="IPR002525">
    <property type="entry name" value="Transp_IS110-like_N"/>
</dbReference>
<feature type="domain" description="Transposase IS110-like N-terminal" evidence="1">
    <location>
        <begin position="4"/>
        <end position="170"/>
    </location>
</feature>
<dbReference type="EMBL" id="BONX01000023">
    <property type="protein sequence ID" value="GIG97003.1"/>
    <property type="molecule type" value="Genomic_DNA"/>
</dbReference>
<feature type="domain" description="Transposase IS116/IS110/IS902 C-terminal" evidence="2">
    <location>
        <begin position="281"/>
        <end position="364"/>
    </location>
</feature>
<proteinExistence type="predicted"/>
<accession>A0ABQ4EQS2</accession>
<evidence type="ECO:0000259" key="2">
    <source>
        <dbReference type="Pfam" id="PF02371"/>
    </source>
</evidence>
<dbReference type="InterPro" id="IPR047650">
    <property type="entry name" value="Transpos_IS110"/>
</dbReference>
<evidence type="ECO:0000313" key="4">
    <source>
        <dbReference type="Proteomes" id="UP000621500"/>
    </source>
</evidence>
<sequence length="411" mass="45496">MIWVGDDWAEDHHDIEILGEDGRRLAKARLPEGLEGMQRLHTLIAEHMPAGWADLDPGEAAGRVWFGIETDRGTWVQALLAAGYRVYAINPMSVARYRERHSTSGAKSDAGDAHVLAEIVRLDHAHHRRAAADSPAAEAVKLIARAHQSLIWDRTRQVLRLRSALREFFPAALDAFDDLTSGEALELLDKAPDPVKAARLTRTAIIAALRRAGRRDLEGRAAAIGQALRTDQLRQPGPVQNAYAAIVSTQVQLINILNIEIAELGEVMAEHFGRHRDAHRYLSLPGLGPVLSARLLGEFGDARDRYTDARARRNYAGTSPITRASGSRRVVLARYARNRRLGDAVHQWAFCAMRASPGARAYYQQLRDRGTGHQAALRQLSNRLVGILHGCLKTATNYDETTAWPETQPTT</sequence>
<keyword evidence="4" id="KW-1185">Reference proteome</keyword>
<dbReference type="PANTHER" id="PTHR33055:SF3">
    <property type="entry name" value="PUTATIVE TRANSPOSASE FOR IS117-RELATED"/>
    <property type="match status" value="1"/>
</dbReference>
<dbReference type="InterPro" id="IPR003346">
    <property type="entry name" value="Transposase_20"/>
</dbReference>
<name>A0ABQ4EQS2_9ACTN</name>
<gene>
    <name evidence="3" type="ORF">Pma05_35760</name>
</gene>
<dbReference type="Proteomes" id="UP000621500">
    <property type="component" value="Unassembled WGS sequence"/>
</dbReference>
<dbReference type="PANTHER" id="PTHR33055">
    <property type="entry name" value="TRANSPOSASE FOR INSERTION SEQUENCE ELEMENT IS1111A"/>
    <property type="match status" value="1"/>
</dbReference>
<dbReference type="Pfam" id="PF02371">
    <property type="entry name" value="Transposase_20"/>
    <property type="match status" value="1"/>
</dbReference>
<dbReference type="NCBIfam" id="NF033542">
    <property type="entry name" value="transpos_IS110"/>
    <property type="match status" value="1"/>
</dbReference>
<dbReference type="Pfam" id="PF01548">
    <property type="entry name" value="DEDD_Tnp_IS110"/>
    <property type="match status" value="1"/>
</dbReference>
<reference evidence="3 4" key="1">
    <citation type="submission" date="2021-01" db="EMBL/GenBank/DDBJ databases">
        <title>Whole genome shotgun sequence of Plantactinospora mayteni NBRC 109088.</title>
        <authorList>
            <person name="Komaki H."/>
            <person name="Tamura T."/>
        </authorList>
    </citation>
    <scope>NUCLEOTIDE SEQUENCE [LARGE SCALE GENOMIC DNA]</scope>
    <source>
        <strain evidence="3 4">NBRC 109088</strain>
    </source>
</reference>
<organism evidence="3 4">
    <name type="scientific">Plantactinospora mayteni</name>
    <dbReference type="NCBI Taxonomy" id="566021"/>
    <lineage>
        <taxon>Bacteria</taxon>
        <taxon>Bacillati</taxon>
        <taxon>Actinomycetota</taxon>
        <taxon>Actinomycetes</taxon>
        <taxon>Micromonosporales</taxon>
        <taxon>Micromonosporaceae</taxon>
        <taxon>Plantactinospora</taxon>
    </lineage>
</organism>
<evidence type="ECO:0000313" key="3">
    <source>
        <dbReference type="EMBL" id="GIG97003.1"/>
    </source>
</evidence>